<gene>
    <name evidence="2" type="ORF">AVEN_26939_1</name>
</gene>
<dbReference type="EMBL" id="BGPR01030407">
    <property type="protein sequence ID" value="GBO02921.1"/>
    <property type="molecule type" value="Genomic_DNA"/>
</dbReference>
<comment type="caution">
    <text evidence="2">The sequence shown here is derived from an EMBL/GenBank/DDBJ whole genome shotgun (WGS) entry which is preliminary data.</text>
</comment>
<feature type="region of interest" description="Disordered" evidence="1">
    <location>
        <begin position="31"/>
        <end position="87"/>
    </location>
</feature>
<feature type="compositionally biased region" description="Polar residues" evidence="1">
    <location>
        <begin position="139"/>
        <end position="156"/>
    </location>
</feature>
<keyword evidence="3" id="KW-1185">Reference proteome</keyword>
<accession>A0A4Y2TS63</accession>
<proteinExistence type="predicted"/>
<protein>
    <submittedName>
        <fullName evidence="2">Uncharacterized protein</fullName>
    </submittedName>
</protein>
<feature type="compositionally biased region" description="Basic and acidic residues" evidence="1">
    <location>
        <begin position="47"/>
        <end position="59"/>
    </location>
</feature>
<name>A0A4Y2TS63_ARAVE</name>
<evidence type="ECO:0000313" key="3">
    <source>
        <dbReference type="Proteomes" id="UP000499080"/>
    </source>
</evidence>
<evidence type="ECO:0000313" key="2">
    <source>
        <dbReference type="EMBL" id="GBO02921.1"/>
    </source>
</evidence>
<sequence>MAQLCAAEGTSGTSLVLRKEMNCNISNVFPDGVSKPTAPGKQQNKLFSDRLRATERYDESDSSTVISPKEADDKSHSSNVPKGLKPGCLERKRHELNSPNLGGHLPHYTTLCYNLPLRKWAAVCKDNWTLLPRLSPKRSQNLNSLQNKPTASNRPSSVLEGNF</sequence>
<organism evidence="2 3">
    <name type="scientific">Araneus ventricosus</name>
    <name type="common">Orbweaver spider</name>
    <name type="synonym">Epeira ventricosa</name>
    <dbReference type="NCBI Taxonomy" id="182803"/>
    <lineage>
        <taxon>Eukaryota</taxon>
        <taxon>Metazoa</taxon>
        <taxon>Ecdysozoa</taxon>
        <taxon>Arthropoda</taxon>
        <taxon>Chelicerata</taxon>
        <taxon>Arachnida</taxon>
        <taxon>Araneae</taxon>
        <taxon>Araneomorphae</taxon>
        <taxon>Entelegynae</taxon>
        <taxon>Araneoidea</taxon>
        <taxon>Araneidae</taxon>
        <taxon>Araneus</taxon>
    </lineage>
</organism>
<dbReference type="AlphaFoldDB" id="A0A4Y2TS63"/>
<evidence type="ECO:0000256" key="1">
    <source>
        <dbReference type="SAM" id="MobiDB-lite"/>
    </source>
</evidence>
<dbReference type="Proteomes" id="UP000499080">
    <property type="component" value="Unassembled WGS sequence"/>
</dbReference>
<feature type="region of interest" description="Disordered" evidence="1">
    <location>
        <begin position="139"/>
        <end position="163"/>
    </location>
</feature>
<reference evidence="2 3" key="1">
    <citation type="journal article" date="2019" name="Sci. Rep.">
        <title>Orb-weaving spider Araneus ventricosus genome elucidates the spidroin gene catalogue.</title>
        <authorList>
            <person name="Kono N."/>
            <person name="Nakamura H."/>
            <person name="Ohtoshi R."/>
            <person name="Moran D.A.P."/>
            <person name="Shinohara A."/>
            <person name="Yoshida Y."/>
            <person name="Fujiwara M."/>
            <person name="Mori M."/>
            <person name="Tomita M."/>
            <person name="Arakawa K."/>
        </authorList>
    </citation>
    <scope>NUCLEOTIDE SEQUENCE [LARGE SCALE GENOMIC DNA]</scope>
</reference>